<proteinExistence type="predicted"/>
<keyword evidence="3" id="KW-1185">Reference proteome</keyword>
<comment type="caution">
    <text evidence="2">The sequence shown here is derived from an EMBL/GenBank/DDBJ whole genome shotgun (WGS) entry which is preliminary data.</text>
</comment>
<dbReference type="AlphaFoldDB" id="A0A9J6FNM7"/>
<evidence type="ECO:0000259" key="1">
    <source>
        <dbReference type="Pfam" id="PF21787"/>
    </source>
</evidence>
<sequence>MKERLIHEASLLSHKQHMASLLIGEAAIKPKCVYDRNSDVVFGIKDKPKNGEPRNTNETLANRVLCFVLHGVTSSYEIPCS</sequence>
<dbReference type="Proteomes" id="UP000821853">
    <property type="component" value="Chromosome 2"/>
</dbReference>
<evidence type="ECO:0000313" key="2">
    <source>
        <dbReference type="EMBL" id="KAH9367822.1"/>
    </source>
</evidence>
<dbReference type="EMBL" id="JABSTR010000004">
    <property type="protein sequence ID" value="KAH9367822.1"/>
    <property type="molecule type" value="Genomic_DNA"/>
</dbReference>
<name>A0A9J6FNM7_HAELO</name>
<feature type="domain" description="Transposable element P transposase-like RNase H" evidence="1">
    <location>
        <begin position="8"/>
        <end position="79"/>
    </location>
</feature>
<reference evidence="2 3" key="1">
    <citation type="journal article" date="2020" name="Cell">
        <title>Large-Scale Comparative Analyses of Tick Genomes Elucidate Their Genetic Diversity and Vector Capacities.</title>
        <authorList>
            <consortium name="Tick Genome and Microbiome Consortium (TIGMIC)"/>
            <person name="Jia N."/>
            <person name="Wang J."/>
            <person name="Shi W."/>
            <person name="Du L."/>
            <person name="Sun Y."/>
            <person name="Zhan W."/>
            <person name="Jiang J.F."/>
            <person name="Wang Q."/>
            <person name="Zhang B."/>
            <person name="Ji P."/>
            <person name="Bell-Sakyi L."/>
            <person name="Cui X.M."/>
            <person name="Yuan T.T."/>
            <person name="Jiang B.G."/>
            <person name="Yang W.F."/>
            <person name="Lam T.T."/>
            <person name="Chang Q.C."/>
            <person name="Ding S.J."/>
            <person name="Wang X.J."/>
            <person name="Zhu J.G."/>
            <person name="Ruan X.D."/>
            <person name="Zhao L."/>
            <person name="Wei J.T."/>
            <person name="Ye R.Z."/>
            <person name="Que T.C."/>
            <person name="Du C.H."/>
            <person name="Zhou Y.H."/>
            <person name="Cheng J.X."/>
            <person name="Dai P.F."/>
            <person name="Guo W.B."/>
            <person name="Han X.H."/>
            <person name="Huang E.J."/>
            <person name="Li L.F."/>
            <person name="Wei W."/>
            <person name="Gao Y.C."/>
            <person name="Liu J.Z."/>
            <person name="Shao H.Z."/>
            <person name="Wang X."/>
            <person name="Wang C.C."/>
            <person name="Yang T.C."/>
            <person name="Huo Q.B."/>
            <person name="Li W."/>
            <person name="Chen H.Y."/>
            <person name="Chen S.E."/>
            <person name="Zhou L.G."/>
            <person name="Ni X.B."/>
            <person name="Tian J.H."/>
            <person name="Sheng Y."/>
            <person name="Liu T."/>
            <person name="Pan Y.S."/>
            <person name="Xia L.Y."/>
            <person name="Li J."/>
            <person name="Zhao F."/>
            <person name="Cao W.C."/>
        </authorList>
    </citation>
    <scope>NUCLEOTIDE SEQUENCE [LARGE SCALE GENOMIC DNA]</scope>
    <source>
        <strain evidence="2">HaeL-2018</strain>
    </source>
</reference>
<organism evidence="2 3">
    <name type="scientific">Haemaphysalis longicornis</name>
    <name type="common">Bush tick</name>
    <dbReference type="NCBI Taxonomy" id="44386"/>
    <lineage>
        <taxon>Eukaryota</taxon>
        <taxon>Metazoa</taxon>
        <taxon>Ecdysozoa</taxon>
        <taxon>Arthropoda</taxon>
        <taxon>Chelicerata</taxon>
        <taxon>Arachnida</taxon>
        <taxon>Acari</taxon>
        <taxon>Parasitiformes</taxon>
        <taxon>Ixodida</taxon>
        <taxon>Ixodoidea</taxon>
        <taxon>Ixodidae</taxon>
        <taxon>Haemaphysalinae</taxon>
        <taxon>Haemaphysalis</taxon>
    </lineage>
</organism>
<protein>
    <recommendedName>
        <fullName evidence="1">Transposable element P transposase-like RNase H domain-containing protein</fullName>
    </recommendedName>
</protein>
<dbReference type="Pfam" id="PF21787">
    <property type="entry name" value="TNP-like_RNaseH_N"/>
    <property type="match status" value="1"/>
</dbReference>
<accession>A0A9J6FNM7</accession>
<dbReference type="VEuPathDB" id="VectorBase:HLOH_048207"/>
<evidence type="ECO:0000313" key="3">
    <source>
        <dbReference type="Proteomes" id="UP000821853"/>
    </source>
</evidence>
<gene>
    <name evidence="2" type="ORF">HPB48_008077</name>
</gene>
<dbReference type="OrthoDB" id="6504519at2759"/>
<dbReference type="InterPro" id="IPR048365">
    <property type="entry name" value="TNP-like_RNaseH_N"/>
</dbReference>